<dbReference type="EMBL" id="BKCJ011831164">
    <property type="protein sequence ID" value="GFD56585.1"/>
    <property type="molecule type" value="Genomic_DNA"/>
</dbReference>
<protein>
    <submittedName>
        <fullName evidence="1">Uncharacterized protein</fullName>
    </submittedName>
</protein>
<comment type="caution">
    <text evidence="1">The sequence shown here is derived from an EMBL/GenBank/DDBJ whole genome shotgun (WGS) entry which is preliminary data.</text>
</comment>
<accession>A0A699X9P8</accession>
<feature type="non-terminal residue" evidence="1">
    <location>
        <position position="56"/>
    </location>
</feature>
<gene>
    <name evidence="1" type="ORF">Tci_928554</name>
</gene>
<name>A0A699X9P8_TANCI</name>
<dbReference type="Pfam" id="PF14223">
    <property type="entry name" value="Retrotran_gag_2"/>
    <property type="match status" value="1"/>
</dbReference>
<feature type="non-terminal residue" evidence="1">
    <location>
        <position position="1"/>
    </location>
</feature>
<evidence type="ECO:0000313" key="1">
    <source>
        <dbReference type="EMBL" id="GFD56585.1"/>
    </source>
</evidence>
<reference evidence="1" key="1">
    <citation type="journal article" date="2019" name="Sci. Rep.">
        <title>Draft genome of Tanacetum cinerariifolium, the natural source of mosquito coil.</title>
        <authorList>
            <person name="Yamashiro T."/>
            <person name="Shiraishi A."/>
            <person name="Satake H."/>
            <person name="Nakayama K."/>
        </authorList>
    </citation>
    <scope>NUCLEOTIDE SEQUENCE</scope>
</reference>
<dbReference type="AlphaFoldDB" id="A0A699X9P8"/>
<organism evidence="1">
    <name type="scientific">Tanacetum cinerariifolium</name>
    <name type="common">Dalmatian daisy</name>
    <name type="synonym">Chrysanthemum cinerariifolium</name>
    <dbReference type="NCBI Taxonomy" id="118510"/>
    <lineage>
        <taxon>Eukaryota</taxon>
        <taxon>Viridiplantae</taxon>
        <taxon>Streptophyta</taxon>
        <taxon>Embryophyta</taxon>
        <taxon>Tracheophyta</taxon>
        <taxon>Spermatophyta</taxon>
        <taxon>Magnoliopsida</taxon>
        <taxon>eudicotyledons</taxon>
        <taxon>Gunneridae</taxon>
        <taxon>Pentapetalae</taxon>
        <taxon>asterids</taxon>
        <taxon>campanulids</taxon>
        <taxon>Asterales</taxon>
        <taxon>Asteraceae</taxon>
        <taxon>Asteroideae</taxon>
        <taxon>Anthemideae</taxon>
        <taxon>Anthemidinae</taxon>
        <taxon>Tanacetum</taxon>
    </lineage>
</organism>
<proteinExistence type="predicted"/>
<sequence>ITQTYKNTTPGERAYFDAEAEAIHLILIGIEDDIYSTIDAYTTAKEMWIAIKRLHQ</sequence>